<sequence length="105" mass="12033">MNLMRKMSFPVQRDQNPLEQDDINASEVSSADTLRGVLVSDHQRIDKKEPHTSIKLSEANVVPLEPPIQITPPKRPEILCEFPEEKETPTKVLAKVHTLYRSYLQ</sequence>
<protein>
    <submittedName>
        <fullName evidence="2">Uncharacterized protein</fullName>
    </submittedName>
</protein>
<dbReference type="AlphaFoldDB" id="A0A9P0Q8F4"/>
<accession>A0A9P0Q8F4</accession>
<name>A0A9P0Q8F4_ACAOB</name>
<comment type="caution">
    <text evidence="2">The sequence shown here is derived from an EMBL/GenBank/DDBJ whole genome shotgun (WGS) entry which is preliminary data.</text>
</comment>
<feature type="region of interest" description="Disordered" evidence="1">
    <location>
        <begin position="1"/>
        <end position="20"/>
    </location>
</feature>
<keyword evidence="3" id="KW-1185">Reference proteome</keyword>
<organism evidence="2 3">
    <name type="scientific">Acanthoscelides obtectus</name>
    <name type="common">Bean weevil</name>
    <name type="synonym">Bruchus obtectus</name>
    <dbReference type="NCBI Taxonomy" id="200917"/>
    <lineage>
        <taxon>Eukaryota</taxon>
        <taxon>Metazoa</taxon>
        <taxon>Ecdysozoa</taxon>
        <taxon>Arthropoda</taxon>
        <taxon>Hexapoda</taxon>
        <taxon>Insecta</taxon>
        <taxon>Pterygota</taxon>
        <taxon>Neoptera</taxon>
        <taxon>Endopterygota</taxon>
        <taxon>Coleoptera</taxon>
        <taxon>Polyphaga</taxon>
        <taxon>Cucujiformia</taxon>
        <taxon>Chrysomeloidea</taxon>
        <taxon>Chrysomelidae</taxon>
        <taxon>Bruchinae</taxon>
        <taxon>Bruchini</taxon>
        <taxon>Acanthoscelides</taxon>
    </lineage>
</organism>
<proteinExistence type="predicted"/>
<evidence type="ECO:0000256" key="1">
    <source>
        <dbReference type="SAM" id="MobiDB-lite"/>
    </source>
</evidence>
<evidence type="ECO:0000313" key="2">
    <source>
        <dbReference type="EMBL" id="CAH2015034.1"/>
    </source>
</evidence>
<reference evidence="2" key="1">
    <citation type="submission" date="2022-03" db="EMBL/GenBank/DDBJ databases">
        <authorList>
            <person name="Sayadi A."/>
        </authorList>
    </citation>
    <scope>NUCLEOTIDE SEQUENCE</scope>
</reference>
<gene>
    <name evidence="2" type="ORF">ACAOBT_LOCUS34465</name>
</gene>
<dbReference type="EMBL" id="CAKOFQ010008592">
    <property type="protein sequence ID" value="CAH2015034.1"/>
    <property type="molecule type" value="Genomic_DNA"/>
</dbReference>
<dbReference type="Proteomes" id="UP001152888">
    <property type="component" value="Unassembled WGS sequence"/>
</dbReference>
<evidence type="ECO:0000313" key="3">
    <source>
        <dbReference type="Proteomes" id="UP001152888"/>
    </source>
</evidence>